<protein>
    <submittedName>
        <fullName evidence="2">Uncharacterized protein</fullName>
    </submittedName>
</protein>
<dbReference type="EMBL" id="LUEZ02000044">
    <property type="protein sequence ID" value="RDB24475.1"/>
    <property type="molecule type" value="Genomic_DNA"/>
</dbReference>
<keyword evidence="3" id="KW-1185">Reference proteome</keyword>
<evidence type="ECO:0000313" key="3">
    <source>
        <dbReference type="Proteomes" id="UP000076154"/>
    </source>
</evidence>
<dbReference type="InParanoid" id="A0A369JVS8"/>
<sequence>MRKVNAHGASTSANVLGPSTTPNLAGEYPLVTFPAPRSRRDITRAKNPDGTDIVGPKKRVRGPRTLPSDSSTVSVGRRRKTKATVGEVPDGSAAPAKKVQVITSEGISQYTNACSTLIGLCREHCVIYHA</sequence>
<evidence type="ECO:0000256" key="1">
    <source>
        <dbReference type="SAM" id="MobiDB-lite"/>
    </source>
</evidence>
<name>A0A369JVS8_HYPMA</name>
<feature type="compositionally biased region" description="Basic and acidic residues" evidence="1">
    <location>
        <begin position="39"/>
        <end position="49"/>
    </location>
</feature>
<proteinExistence type="predicted"/>
<feature type="region of interest" description="Disordered" evidence="1">
    <location>
        <begin position="39"/>
        <end position="93"/>
    </location>
</feature>
<dbReference type="Proteomes" id="UP000076154">
    <property type="component" value="Unassembled WGS sequence"/>
</dbReference>
<reference evidence="2" key="1">
    <citation type="submission" date="2018-04" db="EMBL/GenBank/DDBJ databases">
        <title>Whole genome sequencing of Hypsizygus marmoreus.</title>
        <authorList>
            <person name="Choi I.-G."/>
            <person name="Min B."/>
            <person name="Kim J.-G."/>
            <person name="Kim S."/>
            <person name="Oh Y.-L."/>
            <person name="Kong W.-S."/>
            <person name="Park H."/>
            <person name="Jeong J."/>
            <person name="Song E.-S."/>
        </authorList>
    </citation>
    <scope>NUCLEOTIDE SEQUENCE [LARGE SCALE GENOMIC DNA]</scope>
    <source>
        <strain evidence="2">51987-8</strain>
    </source>
</reference>
<gene>
    <name evidence="2" type="ORF">Hypma_008530</name>
</gene>
<organism evidence="2 3">
    <name type="scientific">Hypsizygus marmoreus</name>
    <name type="common">White beech mushroom</name>
    <name type="synonym">Agaricus marmoreus</name>
    <dbReference type="NCBI Taxonomy" id="39966"/>
    <lineage>
        <taxon>Eukaryota</taxon>
        <taxon>Fungi</taxon>
        <taxon>Dikarya</taxon>
        <taxon>Basidiomycota</taxon>
        <taxon>Agaricomycotina</taxon>
        <taxon>Agaricomycetes</taxon>
        <taxon>Agaricomycetidae</taxon>
        <taxon>Agaricales</taxon>
        <taxon>Tricholomatineae</taxon>
        <taxon>Lyophyllaceae</taxon>
        <taxon>Hypsizygus</taxon>
    </lineage>
</organism>
<comment type="caution">
    <text evidence="2">The sequence shown here is derived from an EMBL/GenBank/DDBJ whole genome shotgun (WGS) entry which is preliminary data.</text>
</comment>
<dbReference type="AlphaFoldDB" id="A0A369JVS8"/>
<feature type="compositionally biased region" description="Polar residues" evidence="1">
    <location>
        <begin position="8"/>
        <end position="23"/>
    </location>
</feature>
<feature type="region of interest" description="Disordered" evidence="1">
    <location>
        <begin position="1"/>
        <end position="25"/>
    </location>
</feature>
<evidence type="ECO:0000313" key="2">
    <source>
        <dbReference type="EMBL" id="RDB24475.1"/>
    </source>
</evidence>
<accession>A0A369JVS8</accession>